<dbReference type="PIRSF" id="PIRSF005739">
    <property type="entry name" value="O-mtase"/>
    <property type="match status" value="1"/>
</dbReference>
<dbReference type="SUPFAM" id="SSF46785">
    <property type="entry name" value="Winged helix' DNA-binding domain"/>
    <property type="match status" value="1"/>
</dbReference>
<protein>
    <submittedName>
        <fullName evidence="6">S-adenosyl-L-methionine-dependent methyltransferase</fullName>
    </submittedName>
</protein>
<accession>A0A8K0R6Q3</accession>
<dbReference type="PANTHER" id="PTHR43712">
    <property type="entry name" value="PUTATIVE (AFU_ORTHOLOGUE AFUA_4G14580)-RELATED"/>
    <property type="match status" value="1"/>
</dbReference>
<dbReference type="GO" id="GO:0032259">
    <property type="term" value="P:methylation"/>
    <property type="evidence" value="ECO:0007669"/>
    <property type="project" value="UniProtKB-KW"/>
</dbReference>
<dbReference type="Gene3D" id="1.10.10.10">
    <property type="entry name" value="Winged helix-like DNA-binding domain superfamily/Winged helix DNA-binding domain"/>
    <property type="match status" value="1"/>
</dbReference>
<evidence type="ECO:0000259" key="5">
    <source>
        <dbReference type="Pfam" id="PF00891"/>
    </source>
</evidence>
<evidence type="ECO:0000313" key="6">
    <source>
        <dbReference type="EMBL" id="KAH7088159.1"/>
    </source>
</evidence>
<dbReference type="Gene3D" id="3.40.50.150">
    <property type="entry name" value="Vaccinia Virus protein VP39"/>
    <property type="match status" value="1"/>
</dbReference>
<dbReference type="Proteomes" id="UP000813461">
    <property type="component" value="Unassembled WGS sequence"/>
</dbReference>
<dbReference type="SUPFAM" id="SSF53335">
    <property type="entry name" value="S-adenosyl-L-methionine-dependent methyltransferases"/>
    <property type="match status" value="1"/>
</dbReference>
<reference evidence="6" key="1">
    <citation type="journal article" date="2021" name="Nat. Commun.">
        <title>Genetic determinants of endophytism in the Arabidopsis root mycobiome.</title>
        <authorList>
            <person name="Mesny F."/>
            <person name="Miyauchi S."/>
            <person name="Thiergart T."/>
            <person name="Pickel B."/>
            <person name="Atanasova L."/>
            <person name="Karlsson M."/>
            <person name="Huettel B."/>
            <person name="Barry K.W."/>
            <person name="Haridas S."/>
            <person name="Chen C."/>
            <person name="Bauer D."/>
            <person name="Andreopoulos W."/>
            <person name="Pangilinan J."/>
            <person name="LaButti K."/>
            <person name="Riley R."/>
            <person name="Lipzen A."/>
            <person name="Clum A."/>
            <person name="Drula E."/>
            <person name="Henrissat B."/>
            <person name="Kohler A."/>
            <person name="Grigoriev I.V."/>
            <person name="Martin F.M."/>
            <person name="Hacquard S."/>
        </authorList>
    </citation>
    <scope>NUCLEOTIDE SEQUENCE</scope>
    <source>
        <strain evidence="6">MPI-SDFR-AT-0120</strain>
    </source>
</reference>
<evidence type="ECO:0000313" key="7">
    <source>
        <dbReference type="Proteomes" id="UP000813461"/>
    </source>
</evidence>
<evidence type="ECO:0000256" key="4">
    <source>
        <dbReference type="PIRSR" id="PIRSR005739-1"/>
    </source>
</evidence>
<evidence type="ECO:0000256" key="3">
    <source>
        <dbReference type="ARBA" id="ARBA00022691"/>
    </source>
</evidence>
<dbReference type="EMBL" id="JAGMVJ010000008">
    <property type="protein sequence ID" value="KAH7088159.1"/>
    <property type="molecule type" value="Genomic_DNA"/>
</dbReference>
<evidence type="ECO:0000256" key="1">
    <source>
        <dbReference type="ARBA" id="ARBA00022603"/>
    </source>
</evidence>
<dbReference type="InterPro" id="IPR036388">
    <property type="entry name" value="WH-like_DNA-bd_sf"/>
</dbReference>
<gene>
    <name evidence="6" type="ORF">FB567DRAFT_332650</name>
</gene>
<dbReference type="InterPro" id="IPR029063">
    <property type="entry name" value="SAM-dependent_MTases_sf"/>
</dbReference>
<keyword evidence="3" id="KW-0949">S-adenosyl-L-methionine</keyword>
<organism evidence="6 7">
    <name type="scientific">Paraphoma chrysanthemicola</name>
    <dbReference type="NCBI Taxonomy" id="798071"/>
    <lineage>
        <taxon>Eukaryota</taxon>
        <taxon>Fungi</taxon>
        <taxon>Dikarya</taxon>
        <taxon>Ascomycota</taxon>
        <taxon>Pezizomycotina</taxon>
        <taxon>Dothideomycetes</taxon>
        <taxon>Pleosporomycetidae</taxon>
        <taxon>Pleosporales</taxon>
        <taxon>Pleosporineae</taxon>
        <taxon>Phaeosphaeriaceae</taxon>
        <taxon>Paraphoma</taxon>
    </lineage>
</organism>
<feature type="domain" description="O-methyltransferase C-terminal" evidence="5">
    <location>
        <begin position="208"/>
        <end position="361"/>
    </location>
</feature>
<keyword evidence="7" id="KW-1185">Reference proteome</keyword>
<dbReference type="OrthoDB" id="2410195at2759"/>
<sequence length="383" mass="42919">MDAPLKQIREIYANSTDHERHKIQSQLRDLEHDMYTDWEVLFGLAMGPLKWTLIQIGLDLNIFTTLSTSSTPISHADFVAKTGASPGLLKHLLRSMASFGFIQEVEQDIFQANSVTKTFANPHVIGAAPHVSKVHFPVAQVLPEYLKEHGYKDMTNKMDLPFQNALHTDLEPFDFLKKDPEQMKALGHVMVLDAVQSWVSSYPVAKELGDFKPEANSAVLVDIGGGFGQHAVAFKQKYADLPGRVVVQDLPSTLAHLPPMKPEGIEFVEYDFFTPQTILGAKFYYLRHILHDWPDEDCVRILKSIIPVMGPESLILIDDVVLPDTNVPWQVSSMVISMMACLGGTERSMAEWEVLLDRAGLKLAHVHRYDEVKFHGIVAAVPK</sequence>
<feature type="active site" description="Proton acceptor" evidence="4">
    <location>
        <position position="291"/>
    </location>
</feature>
<name>A0A8K0R6Q3_9PLEO</name>
<keyword evidence="1 6" id="KW-0489">Methyltransferase</keyword>
<evidence type="ECO:0000256" key="2">
    <source>
        <dbReference type="ARBA" id="ARBA00022679"/>
    </source>
</evidence>
<dbReference type="AlphaFoldDB" id="A0A8K0R6Q3"/>
<dbReference type="InterPro" id="IPR001077">
    <property type="entry name" value="COMT_C"/>
</dbReference>
<dbReference type="InterPro" id="IPR016461">
    <property type="entry name" value="COMT-like"/>
</dbReference>
<dbReference type="PANTHER" id="PTHR43712:SF1">
    <property type="entry name" value="HYPOTHETICAL O-METHYLTRANSFERASE (EUROFUNG)-RELATED"/>
    <property type="match status" value="1"/>
</dbReference>
<proteinExistence type="predicted"/>
<comment type="caution">
    <text evidence="6">The sequence shown here is derived from an EMBL/GenBank/DDBJ whole genome shotgun (WGS) entry which is preliminary data.</text>
</comment>
<dbReference type="Pfam" id="PF00891">
    <property type="entry name" value="Methyltransf_2"/>
    <property type="match status" value="1"/>
</dbReference>
<dbReference type="InterPro" id="IPR036390">
    <property type="entry name" value="WH_DNA-bd_sf"/>
</dbReference>
<dbReference type="PROSITE" id="PS51683">
    <property type="entry name" value="SAM_OMT_II"/>
    <property type="match status" value="1"/>
</dbReference>
<keyword evidence="2" id="KW-0808">Transferase</keyword>
<dbReference type="GO" id="GO:0008171">
    <property type="term" value="F:O-methyltransferase activity"/>
    <property type="evidence" value="ECO:0007669"/>
    <property type="project" value="InterPro"/>
</dbReference>